<dbReference type="InterPro" id="IPR010921">
    <property type="entry name" value="Trp_repressor/repl_initiator"/>
</dbReference>
<evidence type="ECO:0000313" key="3">
    <source>
        <dbReference type="EMBL" id="GHD06376.1"/>
    </source>
</evidence>
<proteinExistence type="predicted"/>
<dbReference type="CDD" id="cd06571">
    <property type="entry name" value="Bac_DnaA_C"/>
    <property type="match status" value="1"/>
</dbReference>
<dbReference type="SMART" id="SM00760">
    <property type="entry name" value="Bac_DnaA_C"/>
    <property type="match status" value="1"/>
</dbReference>
<dbReference type="AlphaFoldDB" id="A0A8J3DRR6"/>
<dbReference type="GO" id="GO:0006275">
    <property type="term" value="P:regulation of DNA replication"/>
    <property type="evidence" value="ECO:0007669"/>
    <property type="project" value="InterPro"/>
</dbReference>
<evidence type="ECO:0000256" key="1">
    <source>
        <dbReference type="SAM" id="MobiDB-lite"/>
    </source>
</evidence>
<dbReference type="SUPFAM" id="SSF48295">
    <property type="entry name" value="TrpR-like"/>
    <property type="match status" value="1"/>
</dbReference>
<protein>
    <recommendedName>
        <fullName evidence="2">Chromosomal replication initiator DnaA C-terminal domain-containing protein</fullName>
    </recommendedName>
</protein>
<organism evidence="3 4">
    <name type="scientific">Tianweitania populi</name>
    <dbReference type="NCBI Taxonomy" id="1607949"/>
    <lineage>
        <taxon>Bacteria</taxon>
        <taxon>Pseudomonadati</taxon>
        <taxon>Pseudomonadota</taxon>
        <taxon>Alphaproteobacteria</taxon>
        <taxon>Hyphomicrobiales</taxon>
        <taxon>Phyllobacteriaceae</taxon>
        <taxon>Tianweitania</taxon>
    </lineage>
</organism>
<dbReference type="Pfam" id="PF08299">
    <property type="entry name" value="Bac_DnaA_C"/>
    <property type="match status" value="1"/>
</dbReference>
<dbReference type="EMBL" id="BMZQ01000001">
    <property type="protein sequence ID" value="GHD06376.1"/>
    <property type="molecule type" value="Genomic_DNA"/>
</dbReference>
<feature type="domain" description="Chromosomal replication initiator DnaA C-terminal" evidence="2">
    <location>
        <begin position="35"/>
        <end position="104"/>
    </location>
</feature>
<dbReference type="GO" id="GO:0006270">
    <property type="term" value="P:DNA replication initiation"/>
    <property type="evidence" value="ECO:0007669"/>
    <property type="project" value="InterPro"/>
</dbReference>
<accession>A0A8J3DRR6</accession>
<gene>
    <name evidence="3" type="ORF">GCM10016234_03670</name>
</gene>
<reference evidence="3" key="2">
    <citation type="submission" date="2020-09" db="EMBL/GenBank/DDBJ databases">
        <authorList>
            <person name="Sun Q."/>
            <person name="Kim S."/>
        </authorList>
    </citation>
    <scope>NUCLEOTIDE SEQUENCE</scope>
    <source>
        <strain evidence="3">KCTC 42249</strain>
    </source>
</reference>
<dbReference type="RefSeq" id="WP_244641289.1">
    <property type="nucleotide sequence ID" value="NZ_BMZQ01000001.1"/>
</dbReference>
<dbReference type="GO" id="GO:0043565">
    <property type="term" value="F:sequence-specific DNA binding"/>
    <property type="evidence" value="ECO:0007669"/>
    <property type="project" value="InterPro"/>
</dbReference>
<evidence type="ECO:0000259" key="2">
    <source>
        <dbReference type="SMART" id="SM00760"/>
    </source>
</evidence>
<evidence type="ECO:0000313" key="4">
    <source>
        <dbReference type="Proteomes" id="UP000630142"/>
    </source>
</evidence>
<sequence length="137" mass="15218">MVGTSAAERVGQIEDECEGGGEEDRQGREEAIVELCDCVIDLASAFYGVCGKELRMPGRSRGQVARIRQIAMYVAHTVLDMSMAEVGRGFGRDRTTVLHAVHLIEDLRDDPTFDAILARTEHIAKTVMRGRKVWSLR</sequence>
<dbReference type="Proteomes" id="UP000630142">
    <property type="component" value="Unassembled WGS sequence"/>
</dbReference>
<dbReference type="GO" id="GO:0005524">
    <property type="term" value="F:ATP binding"/>
    <property type="evidence" value="ECO:0007669"/>
    <property type="project" value="InterPro"/>
</dbReference>
<dbReference type="Gene3D" id="1.10.1750.10">
    <property type="match status" value="1"/>
</dbReference>
<feature type="region of interest" description="Disordered" evidence="1">
    <location>
        <begin position="1"/>
        <end position="25"/>
    </location>
</feature>
<keyword evidence="4" id="KW-1185">Reference proteome</keyword>
<comment type="caution">
    <text evidence="3">The sequence shown here is derived from an EMBL/GenBank/DDBJ whole genome shotgun (WGS) entry which is preliminary data.</text>
</comment>
<reference evidence="3" key="1">
    <citation type="journal article" date="2014" name="Int. J. Syst. Evol. Microbiol.">
        <title>Complete genome sequence of Corynebacterium casei LMG S-19264T (=DSM 44701T), isolated from a smear-ripened cheese.</title>
        <authorList>
            <consortium name="US DOE Joint Genome Institute (JGI-PGF)"/>
            <person name="Walter F."/>
            <person name="Albersmeier A."/>
            <person name="Kalinowski J."/>
            <person name="Ruckert C."/>
        </authorList>
    </citation>
    <scope>NUCLEOTIDE SEQUENCE</scope>
    <source>
        <strain evidence="3">KCTC 42249</strain>
    </source>
</reference>
<name>A0A8J3DRR6_9HYPH</name>
<dbReference type="InterPro" id="IPR013159">
    <property type="entry name" value="DnaA_C"/>
</dbReference>